<dbReference type="RefSeq" id="WP_203354564.1">
    <property type="nucleotide sequence ID" value="NZ_CP069127.1"/>
</dbReference>
<feature type="region of interest" description="Disordered" evidence="1">
    <location>
        <begin position="1"/>
        <end position="22"/>
    </location>
</feature>
<sequence length="73" mass="7923">MQLNVTARLTDRSSRDVTKESSGTTFSIKEADYAEITEDGLLKMSEDAPAGTKLTVVAEYNGFTAECTISVKE</sequence>
<proteinExistence type="predicted"/>
<protein>
    <recommendedName>
        <fullName evidence="4">BIG2 domain-containing protein</fullName>
    </recommendedName>
</protein>
<evidence type="ECO:0008006" key="4">
    <source>
        <dbReference type="Google" id="ProtNLM"/>
    </source>
</evidence>
<name>A0ABX7FN66_BRECH</name>
<dbReference type="Gene3D" id="2.60.40.1080">
    <property type="match status" value="1"/>
</dbReference>
<evidence type="ECO:0000313" key="2">
    <source>
        <dbReference type="EMBL" id="QRG67511.1"/>
    </source>
</evidence>
<keyword evidence="3" id="KW-1185">Reference proteome</keyword>
<accession>A0ABX7FN66</accession>
<evidence type="ECO:0000313" key="3">
    <source>
        <dbReference type="Proteomes" id="UP000596248"/>
    </source>
</evidence>
<evidence type="ECO:0000256" key="1">
    <source>
        <dbReference type="SAM" id="MobiDB-lite"/>
    </source>
</evidence>
<organism evidence="2 3">
    <name type="scientific">Brevibacillus choshinensis</name>
    <dbReference type="NCBI Taxonomy" id="54911"/>
    <lineage>
        <taxon>Bacteria</taxon>
        <taxon>Bacillati</taxon>
        <taxon>Bacillota</taxon>
        <taxon>Bacilli</taxon>
        <taxon>Bacillales</taxon>
        <taxon>Paenibacillaceae</taxon>
        <taxon>Brevibacillus</taxon>
    </lineage>
</organism>
<dbReference type="Proteomes" id="UP000596248">
    <property type="component" value="Chromosome"/>
</dbReference>
<gene>
    <name evidence="2" type="ORF">JNE38_29480</name>
</gene>
<reference evidence="2 3" key="1">
    <citation type="submission" date="2021-01" db="EMBL/GenBank/DDBJ databases">
        <title>Identification of strong promoters based on the transcriptome of Brevibacillus choshinensis.</title>
        <authorList>
            <person name="Yao D."/>
            <person name="Zhang K."/>
            <person name="Wu J."/>
        </authorList>
    </citation>
    <scope>NUCLEOTIDE SEQUENCE [LARGE SCALE GENOMIC DNA]</scope>
    <source>
        <strain evidence="2 3">HPD31-SP3</strain>
    </source>
</reference>
<dbReference type="EMBL" id="CP069127">
    <property type="protein sequence ID" value="QRG67511.1"/>
    <property type="molecule type" value="Genomic_DNA"/>
</dbReference>
<feature type="compositionally biased region" description="Basic and acidic residues" evidence="1">
    <location>
        <begin position="9"/>
        <end position="19"/>
    </location>
</feature>